<protein>
    <recommendedName>
        <fullName evidence="3">MHYT domain-containing protein</fullName>
    </recommendedName>
</protein>
<keyword evidence="1" id="KW-0812">Transmembrane</keyword>
<evidence type="ECO:0000256" key="2">
    <source>
        <dbReference type="SAM" id="MobiDB-lite"/>
    </source>
</evidence>
<name>A0A8J3R3M4_9ACTN</name>
<feature type="compositionally biased region" description="Low complexity" evidence="2">
    <location>
        <begin position="278"/>
        <end position="289"/>
    </location>
</feature>
<feature type="transmembrane region" description="Helical" evidence="1">
    <location>
        <begin position="43"/>
        <end position="66"/>
    </location>
</feature>
<dbReference type="InterPro" id="IPR005330">
    <property type="entry name" value="MHYT_dom"/>
</dbReference>
<evidence type="ECO:0000259" key="3">
    <source>
        <dbReference type="PROSITE" id="PS50924"/>
    </source>
</evidence>
<keyword evidence="1" id="KW-0472">Membrane</keyword>
<dbReference type="PANTHER" id="PTHR35152">
    <property type="entry name" value="DOMAIN SIGNALLING PROTEIN, PUTATIVE (AFU_ORTHOLOGUE AFUA_5G11310)-RELATED"/>
    <property type="match status" value="1"/>
</dbReference>
<dbReference type="PANTHER" id="PTHR35152:SF1">
    <property type="entry name" value="DOMAIN SIGNALLING PROTEIN, PUTATIVE (AFU_ORTHOLOGUE AFUA_5G11310)-RELATED"/>
    <property type="match status" value="1"/>
</dbReference>
<keyword evidence="5" id="KW-1185">Reference proteome</keyword>
<organism evidence="4 5">
    <name type="scientific">Rugosimonospora africana</name>
    <dbReference type="NCBI Taxonomy" id="556532"/>
    <lineage>
        <taxon>Bacteria</taxon>
        <taxon>Bacillati</taxon>
        <taxon>Actinomycetota</taxon>
        <taxon>Actinomycetes</taxon>
        <taxon>Micromonosporales</taxon>
        <taxon>Micromonosporaceae</taxon>
        <taxon>Rugosimonospora</taxon>
    </lineage>
</organism>
<dbReference type="Pfam" id="PF03707">
    <property type="entry name" value="MHYT"/>
    <property type="match status" value="3"/>
</dbReference>
<feature type="transmembrane region" description="Helical" evidence="1">
    <location>
        <begin position="212"/>
        <end position="232"/>
    </location>
</feature>
<feature type="transmembrane region" description="Helical" evidence="1">
    <location>
        <begin position="12"/>
        <end position="31"/>
    </location>
</feature>
<proteinExistence type="predicted"/>
<dbReference type="AlphaFoldDB" id="A0A8J3R3M4"/>
<feature type="region of interest" description="Disordered" evidence="2">
    <location>
        <begin position="278"/>
        <end position="327"/>
    </location>
</feature>
<feature type="domain" description="MHYT" evidence="3">
    <location>
        <begin position="5"/>
        <end position="196"/>
    </location>
</feature>
<dbReference type="Proteomes" id="UP000642748">
    <property type="component" value="Unassembled WGS sequence"/>
</dbReference>
<evidence type="ECO:0000256" key="1">
    <source>
        <dbReference type="PROSITE-ProRule" id="PRU00244"/>
    </source>
</evidence>
<feature type="transmembrane region" description="Helical" evidence="1">
    <location>
        <begin position="78"/>
        <end position="99"/>
    </location>
</feature>
<accession>A0A8J3R3M4</accession>
<feature type="transmembrane region" description="Helical" evidence="1">
    <location>
        <begin position="106"/>
        <end position="125"/>
    </location>
</feature>
<evidence type="ECO:0000313" key="5">
    <source>
        <dbReference type="Proteomes" id="UP000642748"/>
    </source>
</evidence>
<dbReference type="EMBL" id="BONZ01000107">
    <property type="protein sequence ID" value="GIH20867.1"/>
    <property type="molecule type" value="Genomic_DNA"/>
</dbReference>
<feature type="transmembrane region" description="Helical" evidence="1">
    <location>
        <begin position="145"/>
        <end position="163"/>
    </location>
</feature>
<keyword evidence="1" id="KW-1133">Transmembrane helix</keyword>
<comment type="caution">
    <text evidence="4">The sequence shown here is derived from an EMBL/GenBank/DDBJ whole genome shotgun (WGS) entry which is preliminary data.</text>
</comment>
<gene>
    <name evidence="4" type="ORF">Raf01_90390</name>
</gene>
<feature type="transmembrane region" description="Helical" evidence="1">
    <location>
        <begin position="170"/>
        <end position="192"/>
    </location>
</feature>
<reference evidence="4" key="1">
    <citation type="submission" date="2021-01" db="EMBL/GenBank/DDBJ databases">
        <title>Whole genome shotgun sequence of Rugosimonospora africana NBRC 104875.</title>
        <authorList>
            <person name="Komaki H."/>
            <person name="Tamura T."/>
        </authorList>
    </citation>
    <scope>NUCLEOTIDE SEQUENCE</scope>
    <source>
        <strain evidence="4">NBRC 104875</strain>
    </source>
</reference>
<evidence type="ECO:0000313" key="4">
    <source>
        <dbReference type="EMBL" id="GIH20867.1"/>
    </source>
</evidence>
<dbReference type="PROSITE" id="PS50924">
    <property type="entry name" value="MHYT"/>
    <property type="match status" value="1"/>
</dbReference>
<sequence length="327" mass="34320">MVSLGSWVTPVLAFAFSYLGCLLGLVATARARRTATRSIRTRWLVLGAWAIGGTGIWVMHFVAMIGFTVNGTDVNYDIPITIASWLIAVLVVGAGLFIVGFSRPSALRIIAAGLFTGVGVAAMHYSGVSAVRMDASVSYDTTLVALSFAIAIVAAIVALWFTVTVRRARWITIAAAIMAVAVTAMHYTGMAAMHVRRTMTMKALSGVSALDFVPAILIFVLLVCVILAYALLIEPASDSRQRDAVAGTPNAAAPNLAAPNLAARNAATRNPAAANAAAGKAAAGNAGRAGADDRRDHVIFPVQRPTMNPSEPGTHRLNDNPPAWRGR</sequence>
<dbReference type="GO" id="GO:0016020">
    <property type="term" value="C:membrane"/>
    <property type="evidence" value="ECO:0007669"/>
    <property type="project" value="UniProtKB-UniRule"/>
</dbReference>